<proteinExistence type="predicted"/>
<accession>A0A0E9X951</accession>
<sequence length="13" mass="1557">MHRRPERGAGGFW</sequence>
<reference evidence="1" key="1">
    <citation type="submission" date="2014-11" db="EMBL/GenBank/DDBJ databases">
        <authorList>
            <person name="Amaro Gonzalez C."/>
        </authorList>
    </citation>
    <scope>NUCLEOTIDE SEQUENCE</scope>
</reference>
<name>A0A0E9X951_ANGAN</name>
<organism evidence="1">
    <name type="scientific">Anguilla anguilla</name>
    <name type="common">European freshwater eel</name>
    <name type="synonym">Muraena anguilla</name>
    <dbReference type="NCBI Taxonomy" id="7936"/>
    <lineage>
        <taxon>Eukaryota</taxon>
        <taxon>Metazoa</taxon>
        <taxon>Chordata</taxon>
        <taxon>Craniata</taxon>
        <taxon>Vertebrata</taxon>
        <taxon>Euteleostomi</taxon>
        <taxon>Actinopterygii</taxon>
        <taxon>Neopterygii</taxon>
        <taxon>Teleostei</taxon>
        <taxon>Anguilliformes</taxon>
        <taxon>Anguillidae</taxon>
        <taxon>Anguilla</taxon>
    </lineage>
</organism>
<protein>
    <submittedName>
        <fullName evidence="1">Uncharacterized protein</fullName>
    </submittedName>
</protein>
<reference evidence="1" key="2">
    <citation type="journal article" date="2015" name="Fish Shellfish Immunol.">
        <title>Early steps in the European eel (Anguilla anguilla)-Vibrio vulnificus interaction in the gills: Role of the RtxA13 toxin.</title>
        <authorList>
            <person name="Callol A."/>
            <person name="Pajuelo D."/>
            <person name="Ebbesson L."/>
            <person name="Teles M."/>
            <person name="MacKenzie S."/>
            <person name="Amaro C."/>
        </authorList>
    </citation>
    <scope>NUCLEOTIDE SEQUENCE</scope>
</reference>
<evidence type="ECO:0000313" key="1">
    <source>
        <dbReference type="EMBL" id="JAH99252.1"/>
    </source>
</evidence>
<dbReference type="EMBL" id="GBXM01009325">
    <property type="protein sequence ID" value="JAH99252.1"/>
    <property type="molecule type" value="Transcribed_RNA"/>
</dbReference>